<accession>A0A2S7XQR9</accession>
<dbReference type="SUPFAM" id="SSF53807">
    <property type="entry name" value="Helical backbone' metal receptor"/>
    <property type="match status" value="1"/>
</dbReference>
<keyword evidence="3" id="KW-1185">Reference proteome</keyword>
<protein>
    <submittedName>
        <fullName evidence="2">ABC transporter substrate-binding protein</fullName>
    </submittedName>
</protein>
<dbReference type="PANTHER" id="PTHR30535">
    <property type="entry name" value="VITAMIN B12-BINDING PROTEIN"/>
    <property type="match status" value="1"/>
</dbReference>
<evidence type="ECO:0000313" key="2">
    <source>
        <dbReference type="EMBL" id="PQJ95808.1"/>
    </source>
</evidence>
<dbReference type="Gene3D" id="3.40.50.1980">
    <property type="entry name" value="Nitrogenase molybdenum iron protein domain"/>
    <property type="match status" value="2"/>
</dbReference>
<dbReference type="Gene3D" id="1.20.58.2180">
    <property type="match status" value="1"/>
</dbReference>
<name>A0A2S7XQR9_9GAMM</name>
<sequence length="384" mass="41539">MGWQSQRRCRCRFVQTQLTHNQRKCHAKPCFSTHNAALAAALLLTGAASQAAEVVDMAGRHVQLPAQIDRVFAAAPPVVLLIYALNPNKLITVSFPFKPEDAAYITPAVLALPPVGRYLGEGSVPNPELLARAAPQLTVAWEMPFIDRSKVEQTFQTLGTPGLFVHLEHLADYPAALELVGAAIGEEARAAELAGVIRSALQRVAAAVGAIPASERKRVYFAEGASGLLTECGDSFHAEVIALAGAENVMTCENKMMCGREPTTLAQIKALDPDVIVTDDAKFFASVTAENPPNPPLAKGGFDPTWAELRAVREGRVYRAPTAPFDWMGRPPSFMRVLAMQWLANLLYPERFAWDAAVEIPAFYAQFLGVNPASVKVDALLGRD</sequence>
<feature type="domain" description="Fe/B12 periplasmic-binding" evidence="1">
    <location>
        <begin position="70"/>
        <end position="351"/>
    </location>
</feature>
<proteinExistence type="predicted"/>
<evidence type="ECO:0000259" key="1">
    <source>
        <dbReference type="PROSITE" id="PS50983"/>
    </source>
</evidence>
<dbReference type="OrthoDB" id="9775594at2"/>
<dbReference type="InterPro" id="IPR002491">
    <property type="entry name" value="ABC_transptr_periplasmic_BD"/>
</dbReference>
<dbReference type="EMBL" id="PPGH01000037">
    <property type="protein sequence ID" value="PQJ95808.1"/>
    <property type="molecule type" value="Genomic_DNA"/>
</dbReference>
<evidence type="ECO:0000313" key="3">
    <source>
        <dbReference type="Proteomes" id="UP000239936"/>
    </source>
</evidence>
<dbReference type="PANTHER" id="PTHR30535:SF34">
    <property type="entry name" value="MOLYBDATE-BINDING PROTEIN MOLA"/>
    <property type="match status" value="1"/>
</dbReference>
<dbReference type="AlphaFoldDB" id="A0A2S7XQR9"/>
<organism evidence="2 3">
    <name type="scientific">Chromatium okenii</name>
    <dbReference type="NCBI Taxonomy" id="61644"/>
    <lineage>
        <taxon>Bacteria</taxon>
        <taxon>Pseudomonadati</taxon>
        <taxon>Pseudomonadota</taxon>
        <taxon>Gammaproteobacteria</taxon>
        <taxon>Chromatiales</taxon>
        <taxon>Chromatiaceae</taxon>
        <taxon>Chromatium</taxon>
    </lineage>
</organism>
<gene>
    <name evidence="2" type="ORF">CXB77_15700</name>
</gene>
<dbReference type="Proteomes" id="UP000239936">
    <property type="component" value="Unassembled WGS sequence"/>
</dbReference>
<dbReference type="Pfam" id="PF01497">
    <property type="entry name" value="Peripla_BP_2"/>
    <property type="match status" value="1"/>
</dbReference>
<dbReference type="PROSITE" id="PS50983">
    <property type="entry name" value="FE_B12_PBP"/>
    <property type="match status" value="1"/>
</dbReference>
<reference evidence="2 3" key="1">
    <citation type="submission" date="2018-01" db="EMBL/GenBank/DDBJ databases">
        <title>The complete genome sequence of Chromatium okenii LaCa, a purple sulfur bacterium with a turbulent life.</title>
        <authorList>
            <person name="Luedin S.M."/>
            <person name="Liechti N."/>
            <person name="Storelli N."/>
            <person name="Danza F."/>
            <person name="Wittwer M."/>
            <person name="Pothier J.F."/>
            <person name="Tonolla M.A."/>
        </authorList>
    </citation>
    <scope>NUCLEOTIDE SEQUENCE [LARGE SCALE GENOMIC DNA]</scope>
    <source>
        <strain evidence="2 3">LaCa</strain>
    </source>
</reference>
<dbReference type="InterPro" id="IPR050902">
    <property type="entry name" value="ABC_Transporter_SBP"/>
</dbReference>
<comment type="caution">
    <text evidence="2">The sequence shown here is derived from an EMBL/GenBank/DDBJ whole genome shotgun (WGS) entry which is preliminary data.</text>
</comment>